<dbReference type="EMBL" id="FNDD01000026">
    <property type="protein sequence ID" value="SDH72538.1"/>
    <property type="molecule type" value="Genomic_DNA"/>
</dbReference>
<accession>A0A1G8ERL1</accession>
<gene>
    <name evidence="6" type="ORF">SAMN04488136_12629</name>
</gene>
<evidence type="ECO:0000256" key="4">
    <source>
        <dbReference type="SAM" id="SignalP"/>
    </source>
</evidence>
<dbReference type="PROSITE" id="PS00134">
    <property type="entry name" value="TRYPSIN_HIS"/>
    <property type="match status" value="1"/>
</dbReference>
<dbReference type="PROSITE" id="PS50240">
    <property type="entry name" value="TRYPSIN_DOM"/>
    <property type="match status" value="1"/>
</dbReference>
<comment type="similarity">
    <text evidence="1">Belongs to the peptidase S1 family.</text>
</comment>
<dbReference type="InterPro" id="IPR001314">
    <property type="entry name" value="Peptidase_S1A"/>
</dbReference>
<evidence type="ECO:0000313" key="6">
    <source>
        <dbReference type="EMBL" id="SDH72538.1"/>
    </source>
</evidence>
<dbReference type="InterPro" id="IPR001254">
    <property type="entry name" value="Trypsin_dom"/>
</dbReference>
<feature type="domain" description="Peptidase S1" evidence="5">
    <location>
        <begin position="26"/>
        <end position="271"/>
    </location>
</feature>
<dbReference type="PANTHER" id="PTHR24276:SF98">
    <property type="entry name" value="FI18310P1-RELATED"/>
    <property type="match status" value="1"/>
</dbReference>
<evidence type="ECO:0000313" key="7">
    <source>
        <dbReference type="Proteomes" id="UP000198854"/>
    </source>
</evidence>
<dbReference type="CDD" id="cd00190">
    <property type="entry name" value="Tryp_SPc"/>
    <property type="match status" value="1"/>
</dbReference>
<protein>
    <submittedName>
        <fullName evidence="6">Secreted trypsin-like serine protease</fullName>
    </submittedName>
</protein>
<dbReference type="InterPro" id="IPR043504">
    <property type="entry name" value="Peptidase_S1_PA_chymotrypsin"/>
</dbReference>
<evidence type="ECO:0000256" key="2">
    <source>
        <dbReference type="ARBA" id="ARBA00023157"/>
    </source>
</evidence>
<dbReference type="InterPro" id="IPR050430">
    <property type="entry name" value="Peptidase_S1"/>
</dbReference>
<keyword evidence="2" id="KW-1015">Disulfide bond</keyword>
<reference evidence="6 7" key="1">
    <citation type="submission" date="2016-10" db="EMBL/GenBank/DDBJ databases">
        <authorList>
            <person name="de Groot N.N."/>
        </authorList>
    </citation>
    <scope>NUCLEOTIDE SEQUENCE [LARGE SCALE GENOMIC DNA]</scope>
    <source>
        <strain evidence="6 7">CGMCC 1.10228</strain>
    </source>
</reference>
<dbReference type="AlphaFoldDB" id="A0A1G8ERL1"/>
<dbReference type="InterPro" id="IPR009003">
    <property type="entry name" value="Peptidase_S1_PA"/>
</dbReference>
<evidence type="ECO:0000259" key="5">
    <source>
        <dbReference type="PROSITE" id="PS50240"/>
    </source>
</evidence>
<proteinExistence type="inferred from homology"/>
<dbReference type="OrthoDB" id="9813836at2"/>
<dbReference type="PRINTS" id="PR00722">
    <property type="entry name" value="CHYMOTRYPSIN"/>
</dbReference>
<dbReference type="STRING" id="861298.SAMN04488136_12629"/>
<dbReference type="GO" id="GO:0004252">
    <property type="term" value="F:serine-type endopeptidase activity"/>
    <property type="evidence" value="ECO:0007669"/>
    <property type="project" value="InterPro"/>
</dbReference>
<keyword evidence="7" id="KW-1185">Reference proteome</keyword>
<dbReference type="Proteomes" id="UP000198854">
    <property type="component" value="Unassembled WGS sequence"/>
</dbReference>
<evidence type="ECO:0000256" key="1">
    <source>
        <dbReference type="ARBA" id="ARBA00007664"/>
    </source>
</evidence>
<keyword evidence="3" id="KW-0720">Serine protease</keyword>
<dbReference type="SUPFAM" id="SSF50494">
    <property type="entry name" value="Trypsin-like serine proteases"/>
    <property type="match status" value="1"/>
</dbReference>
<keyword evidence="4" id="KW-0732">Signal</keyword>
<feature type="signal peptide" evidence="4">
    <location>
        <begin position="1"/>
        <end position="19"/>
    </location>
</feature>
<dbReference type="Pfam" id="PF00089">
    <property type="entry name" value="Trypsin"/>
    <property type="match status" value="1"/>
</dbReference>
<name>A0A1G8ERL1_9VIBR</name>
<evidence type="ECO:0000256" key="3">
    <source>
        <dbReference type="RuleBase" id="RU363034"/>
    </source>
</evidence>
<keyword evidence="3" id="KW-0378">Hydrolase</keyword>
<dbReference type="PROSITE" id="PS00135">
    <property type="entry name" value="TRYPSIN_SER"/>
    <property type="match status" value="1"/>
</dbReference>
<dbReference type="SMART" id="SM00020">
    <property type="entry name" value="Tryp_SPc"/>
    <property type="match status" value="1"/>
</dbReference>
<dbReference type="RefSeq" id="WP_093277290.1">
    <property type="nucleotide sequence ID" value="NZ_FNDD01000026.1"/>
</dbReference>
<feature type="chain" id="PRO_5011609218" evidence="4">
    <location>
        <begin position="20"/>
        <end position="363"/>
    </location>
</feature>
<sequence length="363" mass="40061">MRRYGLLAASCLYSFSSFSVEIQPFIVNGSDASIANYPSFASLFYRTDSVYSPNSFCGATIINANYVLTAAHCVYEDQNTMLYTVIAPQLEDESDFLTSEQVRAQAFYYRSDYIDTEAALWPNDIAIIKTASAMNVDDYSSFINTTYNNTYPSYGSFIAVGHGYIAGNQQGGTQLLETTLNLVSYANCQAYFGDAISRSQLCFSGEVTDGYQNATCSGDSGGPVYWFDGANYHQIGLTSFGTSVCGKEDATVTSVFTELYDYQGWISRVINGQVEPKYYVATQDGQRVLIQNGATTQSEVTSKSSGGGVLDWKQITLFVCILILRSGAWGRDLLLQLSLLSRNLRRKVPICPNLKDKIYLIND</sequence>
<dbReference type="PANTHER" id="PTHR24276">
    <property type="entry name" value="POLYSERASE-RELATED"/>
    <property type="match status" value="1"/>
</dbReference>
<dbReference type="InterPro" id="IPR033116">
    <property type="entry name" value="TRYPSIN_SER"/>
</dbReference>
<dbReference type="Gene3D" id="2.40.10.10">
    <property type="entry name" value="Trypsin-like serine proteases"/>
    <property type="match status" value="1"/>
</dbReference>
<organism evidence="6 7">
    <name type="scientific">Vibrio xiamenensis</name>
    <dbReference type="NCBI Taxonomy" id="861298"/>
    <lineage>
        <taxon>Bacteria</taxon>
        <taxon>Pseudomonadati</taxon>
        <taxon>Pseudomonadota</taxon>
        <taxon>Gammaproteobacteria</taxon>
        <taxon>Vibrionales</taxon>
        <taxon>Vibrionaceae</taxon>
        <taxon>Vibrio</taxon>
    </lineage>
</organism>
<dbReference type="InterPro" id="IPR018114">
    <property type="entry name" value="TRYPSIN_HIS"/>
</dbReference>
<keyword evidence="3 6" id="KW-0645">Protease</keyword>
<dbReference type="GO" id="GO:0006508">
    <property type="term" value="P:proteolysis"/>
    <property type="evidence" value="ECO:0007669"/>
    <property type="project" value="UniProtKB-KW"/>
</dbReference>